<evidence type="ECO:0000313" key="7">
    <source>
        <dbReference type="EMBL" id="OHA96185.1"/>
    </source>
</evidence>
<dbReference type="PANTHER" id="PTHR30250:SF11">
    <property type="entry name" value="O-ANTIGEN TRANSPORTER-RELATED"/>
    <property type="match status" value="1"/>
</dbReference>
<keyword evidence="3 6" id="KW-0812">Transmembrane</keyword>
<dbReference type="EMBL" id="MHVR01000009">
    <property type="protein sequence ID" value="OHA96185.1"/>
    <property type="molecule type" value="Genomic_DNA"/>
</dbReference>
<evidence type="ECO:0000256" key="4">
    <source>
        <dbReference type="ARBA" id="ARBA00022989"/>
    </source>
</evidence>
<keyword evidence="2" id="KW-1003">Cell membrane</keyword>
<keyword evidence="5 6" id="KW-0472">Membrane</keyword>
<dbReference type="GO" id="GO:0005886">
    <property type="term" value="C:plasma membrane"/>
    <property type="evidence" value="ECO:0007669"/>
    <property type="project" value="UniProtKB-SubCell"/>
</dbReference>
<dbReference type="InterPro" id="IPR050833">
    <property type="entry name" value="Poly_Biosynth_Transport"/>
</dbReference>
<gene>
    <name evidence="7" type="ORF">A3C70_01515</name>
</gene>
<feature type="transmembrane region" description="Helical" evidence="6">
    <location>
        <begin position="165"/>
        <end position="184"/>
    </location>
</feature>
<name>A0A1G2TFU8_9BACT</name>
<feature type="transmembrane region" description="Helical" evidence="6">
    <location>
        <begin position="30"/>
        <end position="53"/>
    </location>
</feature>
<dbReference type="AlphaFoldDB" id="A0A1G2TFU8"/>
<feature type="transmembrane region" description="Helical" evidence="6">
    <location>
        <begin position="65"/>
        <end position="86"/>
    </location>
</feature>
<evidence type="ECO:0000256" key="5">
    <source>
        <dbReference type="ARBA" id="ARBA00023136"/>
    </source>
</evidence>
<organism evidence="7 8">
    <name type="scientific">Candidatus Zambryskibacteria bacterium RIFCSPHIGHO2_02_FULL_43_14</name>
    <dbReference type="NCBI Taxonomy" id="1802748"/>
    <lineage>
        <taxon>Bacteria</taxon>
        <taxon>Candidatus Zambryskiibacteriota</taxon>
    </lineage>
</organism>
<feature type="transmembrane region" description="Helical" evidence="6">
    <location>
        <begin position="303"/>
        <end position="325"/>
    </location>
</feature>
<comment type="subcellular location">
    <subcellularLocation>
        <location evidence="1">Cell membrane</location>
        <topology evidence="1">Multi-pass membrane protein</topology>
    </subcellularLocation>
</comment>
<reference evidence="7 8" key="1">
    <citation type="journal article" date="2016" name="Nat. Commun.">
        <title>Thousands of microbial genomes shed light on interconnected biogeochemical processes in an aquifer system.</title>
        <authorList>
            <person name="Anantharaman K."/>
            <person name="Brown C.T."/>
            <person name="Hug L.A."/>
            <person name="Sharon I."/>
            <person name="Castelle C.J."/>
            <person name="Probst A.J."/>
            <person name="Thomas B.C."/>
            <person name="Singh A."/>
            <person name="Wilkins M.J."/>
            <person name="Karaoz U."/>
            <person name="Brodie E.L."/>
            <person name="Williams K.H."/>
            <person name="Hubbard S.S."/>
            <person name="Banfield J.F."/>
        </authorList>
    </citation>
    <scope>NUCLEOTIDE SEQUENCE [LARGE SCALE GENOMIC DNA]</scope>
</reference>
<evidence type="ECO:0000256" key="3">
    <source>
        <dbReference type="ARBA" id="ARBA00022692"/>
    </source>
</evidence>
<dbReference type="Pfam" id="PF01943">
    <property type="entry name" value="Polysacc_synt"/>
    <property type="match status" value="1"/>
</dbReference>
<dbReference type="Proteomes" id="UP000178175">
    <property type="component" value="Unassembled WGS sequence"/>
</dbReference>
<proteinExistence type="predicted"/>
<protein>
    <recommendedName>
        <fullName evidence="9">Polysaccharide biosynthesis protein C-terminal domain-containing protein</fullName>
    </recommendedName>
</protein>
<sequence>MSDLRNWVYTKLRQSESFFKSDMIYLTKSGFWLFLSQGVAMLSGFLLSITFANFFPKESFGTYKFVLSMVAILGIFSFTGLNTSIVQSVARGFGGSLRQGFRINLKWGIGVVLIGLGLSIYYYINDNVLLAFSFLLAALLSPLTTSASLYGAYLMGKKDFRRSTTYSIIRNAVPALTLIIALLLTKSLEIIIAVYFIVGALVSLFLYQRTTHAYRNDNKKEDPDILSYSGHLSVMDTIGNIANFLDKILIFHYLGAAPLAIYAFAIAPVEQLQGGKKILSTLILPKISERPFEELQKSDPRKALLLTAYALGLAFLWVILAPYFYKLFFPQYLDSVFYSQIYSFTLLAISGTIFNETLIAHKKQKELYLHRTIVPIVQIALYFVLLPSFGLMGLVVTHVIIRSFASLLSYYFVKYPLS</sequence>
<evidence type="ECO:0000256" key="2">
    <source>
        <dbReference type="ARBA" id="ARBA00022475"/>
    </source>
</evidence>
<feature type="transmembrane region" description="Helical" evidence="6">
    <location>
        <begin position="107"/>
        <end position="124"/>
    </location>
</feature>
<feature type="transmembrane region" description="Helical" evidence="6">
    <location>
        <begin position="337"/>
        <end position="355"/>
    </location>
</feature>
<evidence type="ECO:0008006" key="9">
    <source>
        <dbReference type="Google" id="ProtNLM"/>
    </source>
</evidence>
<comment type="caution">
    <text evidence="7">The sequence shown here is derived from an EMBL/GenBank/DDBJ whole genome shotgun (WGS) entry which is preliminary data.</text>
</comment>
<accession>A0A1G2TFU8</accession>
<evidence type="ECO:0000256" key="6">
    <source>
        <dbReference type="SAM" id="Phobius"/>
    </source>
</evidence>
<evidence type="ECO:0000313" key="8">
    <source>
        <dbReference type="Proteomes" id="UP000178175"/>
    </source>
</evidence>
<dbReference type="InterPro" id="IPR002797">
    <property type="entry name" value="Polysacc_synth"/>
</dbReference>
<keyword evidence="4 6" id="KW-1133">Transmembrane helix</keyword>
<dbReference type="PANTHER" id="PTHR30250">
    <property type="entry name" value="PST FAMILY PREDICTED COLANIC ACID TRANSPORTER"/>
    <property type="match status" value="1"/>
</dbReference>
<evidence type="ECO:0000256" key="1">
    <source>
        <dbReference type="ARBA" id="ARBA00004651"/>
    </source>
</evidence>
<feature type="transmembrane region" description="Helical" evidence="6">
    <location>
        <begin position="130"/>
        <end position="153"/>
    </location>
</feature>
<feature type="transmembrane region" description="Helical" evidence="6">
    <location>
        <begin position="190"/>
        <end position="207"/>
    </location>
</feature>